<feature type="transmembrane region" description="Helical" evidence="5">
    <location>
        <begin position="127"/>
        <end position="145"/>
    </location>
</feature>
<evidence type="ECO:0000256" key="2">
    <source>
        <dbReference type="ARBA" id="ARBA00022746"/>
    </source>
</evidence>
<keyword evidence="2" id="KW-0125">Carotenoid biosynthesis</keyword>
<keyword evidence="5" id="KW-0812">Transmembrane</keyword>
<evidence type="ECO:0000256" key="1">
    <source>
        <dbReference type="ARBA" id="ARBA00009324"/>
    </source>
</evidence>
<evidence type="ECO:0000256" key="5">
    <source>
        <dbReference type="SAM" id="Phobius"/>
    </source>
</evidence>
<dbReference type="InterPro" id="IPR045019">
    <property type="entry name" value="BETA-OHASE-like"/>
</dbReference>
<dbReference type="GO" id="GO:0009507">
    <property type="term" value="C:chloroplast"/>
    <property type="evidence" value="ECO:0007669"/>
    <property type="project" value="TreeGrafter"/>
</dbReference>
<evidence type="ECO:0000313" key="6">
    <source>
        <dbReference type="EMBL" id="GBG26648.1"/>
    </source>
</evidence>
<dbReference type="GO" id="GO:0016123">
    <property type="term" value="P:xanthophyll biosynthetic process"/>
    <property type="evidence" value="ECO:0007669"/>
    <property type="project" value="TreeGrafter"/>
</dbReference>
<keyword evidence="5" id="KW-0472">Membrane</keyword>
<dbReference type="GO" id="GO:0010291">
    <property type="term" value="F:beta-carotene 3-hydroxylase activity"/>
    <property type="evidence" value="ECO:0007669"/>
    <property type="project" value="UniProtKB-EC"/>
</dbReference>
<feature type="transmembrane region" description="Helical" evidence="5">
    <location>
        <begin position="5"/>
        <end position="24"/>
    </location>
</feature>
<gene>
    <name evidence="6" type="ORF">FCC1311_028692</name>
</gene>
<dbReference type="InParanoid" id="A0A2R5GA90"/>
<protein>
    <recommendedName>
        <fullName evidence="4">beta-carotene 3-hydroxylase</fullName>
        <ecNumber evidence="4">1.14.15.24</ecNumber>
    </recommendedName>
</protein>
<reference evidence="6 7" key="1">
    <citation type="submission" date="2017-12" db="EMBL/GenBank/DDBJ databases">
        <title>Sequencing, de novo assembly and annotation of complete genome of a new Thraustochytrid species, strain FCC1311.</title>
        <authorList>
            <person name="Sedici K."/>
            <person name="Godart F."/>
            <person name="Aiese Cigliano R."/>
            <person name="Sanseverino W."/>
            <person name="Barakat M."/>
            <person name="Ortet P."/>
            <person name="Marechal E."/>
            <person name="Cagnac O."/>
            <person name="Amato A."/>
        </authorList>
    </citation>
    <scope>NUCLEOTIDE SEQUENCE [LARGE SCALE GENOMIC DNA]</scope>
</reference>
<keyword evidence="3" id="KW-0560">Oxidoreductase</keyword>
<sequence length="232" mass="25537">MRLRVLFPLAGLACSFMGLFLALLVGEWSLLRVLVAIVVAVDMELMARWMHRDLWHAKWLWWIHASHHGLSAPLYSIPGDNAKGFQPKRVIKGVLEANDVFAAIFAVAATLTLEASYKPPPALIKDLAFGTAIGFTFYGIMYFIGHDLIAHRRGGPELADALARLAPQYISSCAHAHVKYHHSGNDDSRPYGFFLPEVELTGAEDRWFVKASHRATQAVMLALAGLGACACV</sequence>
<feature type="transmembrane region" description="Helical" evidence="5">
    <location>
        <begin position="30"/>
        <end position="47"/>
    </location>
</feature>
<comment type="similarity">
    <text evidence="1">Belongs to the sterol desaturase family.</text>
</comment>
<dbReference type="Proteomes" id="UP000241890">
    <property type="component" value="Unassembled WGS sequence"/>
</dbReference>
<evidence type="ECO:0000256" key="3">
    <source>
        <dbReference type="ARBA" id="ARBA00023002"/>
    </source>
</evidence>
<keyword evidence="5" id="KW-1133">Transmembrane helix</keyword>
<dbReference type="GO" id="GO:0016119">
    <property type="term" value="P:carotene metabolic process"/>
    <property type="evidence" value="ECO:0007669"/>
    <property type="project" value="TreeGrafter"/>
</dbReference>
<organism evidence="6 7">
    <name type="scientific">Hondaea fermentalgiana</name>
    <dbReference type="NCBI Taxonomy" id="2315210"/>
    <lineage>
        <taxon>Eukaryota</taxon>
        <taxon>Sar</taxon>
        <taxon>Stramenopiles</taxon>
        <taxon>Bigyra</taxon>
        <taxon>Labyrinthulomycetes</taxon>
        <taxon>Thraustochytrida</taxon>
        <taxon>Thraustochytriidae</taxon>
        <taxon>Hondaea</taxon>
    </lineage>
</organism>
<proteinExistence type="inferred from homology"/>
<dbReference type="EC" id="1.14.15.24" evidence="4"/>
<comment type="caution">
    <text evidence="6">The sequence shown here is derived from an EMBL/GenBank/DDBJ whole genome shotgun (WGS) entry which is preliminary data.</text>
</comment>
<evidence type="ECO:0000256" key="4">
    <source>
        <dbReference type="ARBA" id="ARBA00026097"/>
    </source>
</evidence>
<accession>A0A2R5GA90</accession>
<feature type="transmembrane region" description="Helical" evidence="5">
    <location>
        <begin position="97"/>
        <end position="115"/>
    </location>
</feature>
<evidence type="ECO:0000313" key="7">
    <source>
        <dbReference type="Proteomes" id="UP000241890"/>
    </source>
</evidence>
<dbReference type="PANTHER" id="PTHR31899:SF9">
    <property type="entry name" value="BETA-CAROTENE 3-HYDROXYLASE 1, CHLOROPLASTIC"/>
    <property type="match status" value="1"/>
</dbReference>
<dbReference type="PANTHER" id="PTHR31899">
    <property type="entry name" value="BETA-CAROTENE 3-HYDROXYLASE 1, CHLOROPLASTIC"/>
    <property type="match status" value="1"/>
</dbReference>
<name>A0A2R5GA90_9STRA</name>
<dbReference type="EMBL" id="BEYU01000022">
    <property type="protein sequence ID" value="GBG26648.1"/>
    <property type="molecule type" value="Genomic_DNA"/>
</dbReference>
<dbReference type="AlphaFoldDB" id="A0A2R5GA90"/>
<keyword evidence="7" id="KW-1185">Reference proteome</keyword>